<name>A0A1E5RSS6_9ASCO</name>
<sequence length="368" mass="44306">MFVYSRSLGYIGRRYSTQVNSSKFTYKKFYKNVIFKEGTNDEMKKYYMQKWYYPITKYPSAYYKLEDDYKSKKTNSGVYDWMKYQFKKNSIIFKVLLENYKNTAWYIYKFRILSSHYNKHDIGYNMNDLLKNTIFKVIEEENKLALLPLNKDVPESQQSYQTPEQTLQNLQNDESFFLKDLDYNKFLPFQQDKAIHGVVYDFFKISFIILILEELSLILLKTNYLRPPFFAHIPETLIKHVDDIVYPNLLKIQALKDKNQNEVAYMNPHTCPDADLSRKFTVEYLNLVYLDDLIFINRLLSGKDDFYRDELVYKCMNRNLFPKEYSKGSYLSLPTDTFKELYFEYLDRRYSETLMNSKNGIHNIFDLS</sequence>
<keyword evidence="2" id="KW-1185">Reference proteome</keyword>
<accession>A0A1E5RSS6</accession>
<gene>
    <name evidence="1" type="ORF">AWRI3578_g827</name>
</gene>
<dbReference type="Proteomes" id="UP000095605">
    <property type="component" value="Unassembled WGS sequence"/>
</dbReference>
<evidence type="ECO:0000313" key="1">
    <source>
        <dbReference type="EMBL" id="OEJ89921.1"/>
    </source>
</evidence>
<dbReference type="OrthoDB" id="3972401at2759"/>
<comment type="caution">
    <text evidence="1">The sequence shown here is derived from an EMBL/GenBank/DDBJ whole genome shotgun (WGS) entry which is preliminary data.</text>
</comment>
<reference evidence="2" key="1">
    <citation type="journal article" date="2016" name="Genome Announc.">
        <title>Genome sequences of three species of Hanseniaspora isolated from spontaneous wine fermentations.</title>
        <authorList>
            <person name="Sternes P.R."/>
            <person name="Lee D."/>
            <person name="Kutyna D.R."/>
            <person name="Borneman A.R."/>
        </authorList>
    </citation>
    <scope>NUCLEOTIDE SEQUENCE [LARGE SCALE GENOMIC DNA]</scope>
    <source>
        <strain evidence="2">AWRI3578</strain>
    </source>
</reference>
<proteinExistence type="predicted"/>
<organism evidence="1 2">
    <name type="scientific">Hanseniaspora opuntiae</name>
    <dbReference type="NCBI Taxonomy" id="211096"/>
    <lineage>
        <taxon>Eukaryota</taxon>
        <taxon>Fungi</taxon>
        <taxon>Dikarya</taxon>
        <taxon>Ascomycota</taxon>
        <taxon>Saccharomycotina</taxon>
        <taxon>Saccharomycetes</taxon>
        <taxon>Saccharomycodales</taxon>
        <taxon>Saccharomycodaceae</taxon>
        <taxon>Hanseniaspora</taxon>
    </lineage>
</organism>
<dbReference type="AlphaFoldDB" id="A0A1E5RSS6"/>
<evidence type="ECO:0000313" key="2">
    <source>
        <dbReference type="Proteomes" id="UP000095605"/>
    </source>
</evidence>
<protein>
    <submittedName>
        <fullName evidence="1">Uncharacterized protein</fullName>
    </submittedName>
</protein>
<dbReference type="EMBL" id="LPNL01000003">
    <property type="protein sequence ID" value="OEJ89921.1"/>
    <property type="molecule type" value="Genomic_DNA"/>
</dbReference>